<dbReference type="STRING" id="335973.SAMN04488693_10892"/>
<feature type="compositionally biased region" description="Low complexity" evidence="1">
    <location>
        <begin position="1045"/>
        <end position="1152"/>
    </location>
</feature>
<keyword evidence="2" id="KW-0812">Transmembrane</keyword>
<evidence type="ECO:0000256" key="2">
    <source>
        <dbReference type="SAM" id="Phobius"/>
    </source>
</evidence>
<organism evidence="3 4">
    <name type="scientific">Arthrobacter subterraneus</name>
    <dbReference type="NCBI Taxonomy" id="335973"/>
    <lineage>
        <taxon>Bacteria</taxon>
        <taxon>Bacillati</taxon>
        <taxon>Actinomycetota</taxon>
        <taxon>Actinomycetes</taxon>
        <taxon>Micrococcales</taxon>
        <taxon>Micrococcaceae</taxon>
        <taxon>Arthrobacter</taxon>
    </lineage>
</organism>
<dbReference type="Gene3D" id="3.90.550.10">
    <property type="entry name" value="Spore Coat Polysaccharide Biosynthesis Protein SpsA, Chain A"/>
    <property type="match status" value="1"/>
</dbReference>
<feature type="region of interest" description="Disordered" evidence="1">
    <location>
        <begin position="1043"/>
        <end position="1167"/>
    </location>
</feature>
<dbReference type="AlphaFoldDB" id="A0A1G8J9P0"/>
<keyword evidence="2" id="KW-1133">Transmembrane helix</keyword>
<feature type="transmembrane region" description="Helical" evidence="2">
    <location>
        <begin position="199"/>
        <end position="220"/>
    </location>
</feature>
<feature type="transmembrane region" description="Helical" evidence="2">
    <location>
        <begin position="690"/>
        <end position="710"/>
    </location>
</feature>
<protein>
    <submittedName>
        <fullName evidence="3">Glycosyltransferase, GT2 family</fullName>
    </submittedName>
</protein>
<dbReference type="GO" id="GO:0016740">
    <property type="term" value="F:transferase activity"/>
    <property type="evidence" value="ECO:0007669"/>
    <property type="project" value="UniProtKB-KW"/>
</dbReference>
<keyword evidence="3" id="KW-0808">Transferase</keyword>
<dbReference type="PANTHER" id="PTHR43685:SF3">
    <property type="entry name" value="SLR2126 PROTEIN"/>
    <property type="match status" value="1"/>
</dbReference>
<evidence type="ECO:0000313" key="4">
    <source>
        <dbReference type="Proteomes" id="UP000199258"/>
    </source>
</evidence>
<dbReference type="InterPro" id="IPR029044">
    <property type="entry name" value="Nucleotide-diphossugar_trans"/>
</dbReference>
<feature type="transmembrane region" description="Helical" evidence="2">
    <location>
        <begin position="625"/>
        <end position="645"/>
    </location>
</feature>
<feature type="transmembrane region" description="Helical" evidence="2">
    <location>
        <begin position="657"/>
        <end position="678"/>
    </location>
</feature>
<keyword evidence="2" id="KW-0472">Membrane</keyword>
<accession>A0A1G8J9P0</accession>
<feature type="transmembrane region" description="Helical" evidence="2">
    <location>
        <begin position="387"/>
        <end position="420"/>
    </location>
</feature>
<evidence type="ECO:0000256" key="1">
    <source>
        <dbReference type="SAM" id="MobiDB-lite"/>
    </source>
</evidence>
<gene>
    <name evidence="3" type="ORF">SAMN04488693_10892</name>
</gene>
<dbReference type="Proteomes" id="UP000199258">
    <property type="component" value="Unassembled WGS sequence"/>
</dbReference>
<keyword evidence="4" id="KW-1185">Reference proteome</keyword>
<sequence length="1167" mass="120448">MVGAAGRGGFGAAVRTALAEIPAGRRPDPESGIHDWIWLLHDDSAPEPTALEELLRAVELAPSVTVAGAKQVEWEHRRKLVDVGLSVSRWSERLTLIDVDELDQGQYDARSDMFAVNSAGMLIRRDVWDKLGGFDPALPGTGDDVDFCWRNRLAGHRVVVAPGAVLRHAGSRNNHAATLGAARRAEVYLRLKHATLWKVPFLAVGAVLGGVARLVLGLLAKDPGYGVAQLTASIAAALKPFDLYRSRRSAARTRRLPRSVVRALRTERRDVWSHRKSVVEAFSARGLEDESFAQSTAADVPTGDANDDFAALEGPSRIWAGWGAIAAALVLLGVSLVALHRFVGAPALAGGSLLPLSADPAEIWSNASRWWIDLGSGFAGHGDPFSYVLWLLSVLGFGNGNAAVVVLLLCAAPLAGLSAWFGSSAFVRSRSLRLWAAFFWGSLPVLQVATGSGRLGALLVHILLPLVALALIRAVGQAPGRPGSQANDAVESSARQRSLQLMLKPGINGVPSWTAAAAAGLLLAVVVASAPSLLLFFVLAVVTITLVARRRAKTVWWSLLPPLALFIPFAASTLDRPHAVFGDPGLPLPFDSAPVWQQVLGYPVSFNPAGTLAALPALSEGPWPLVAALIIGLPVVLLAVTALFLPGKGRAAARVLWALALLAILGSVGSSLVVTAVGSSSLITPFTGPWVSVLCLALLAAALIGGEWLLQLLRAGRLGHTARSPRGARIWLTAAALVLALGPATSLTVWLVPQLRGSDPAAEATAFGTESAVLPSAPRTLPATAADRGTGGQRSTTLVMNVDGDSNVSAALMRGGGTTLDSLSQIYAARQLHGLLLDAQLRTDDDATADVRRTVATLVAGNGVDPREELQRLGVGFVVLQQSDSAAEVLASQIDSVPGLVSVGATEAGWLWRVEMSASGDSAAEAQVGRLRIVDESGATLSVLDSGATTAAVEIPAGPDGRSLVLSERSAPGWEATLNGQRLEPASTGWNQAYSLPAEGGNLEVRYVTAWEPWAGIAQAIVFGLTVLLAVPIPARPRFVHVPQSRSRAAVGSGSNASGSSGRRGAAASTTAGSNGSDSNRPASNASVPNASGSSAAVPNAAGSSAAVPNAAGANGRRAPVPGSAEASTGVGSEASASASSAGTSEPASGPADPVRESALSSGRTGN</sequence>
<feature type="transmembrane region" description="Helical" evidence="2">
    <location>
        <begin position="555"/>
        <end position="574"/>
    </location>
</feature>
<dbReference type="InterPro" id="IPR050834">
    <property type="entry name" value="Glycosyltransf_2"/>
</dbReference>
<dbReference type="EMBL" id="FNDT01000008">
    <property type="protein sequence ID" value="SDI27802.1"/>
    <property type="molecule type" value="Genomic_DNA"/>
</dbReference>
<dbReference type="PANTHER" id="PTHR43685">
    <property type="entry name" value="GLYCOSYLTRANSFERASE"/>
    <property type="match status" value="1"/>
</dbReference>
<dbReference type="SUPFAM" id="SSF53448">
    <property type="entry name" value="Nucleotide-diphospho-sugar transferases"/>
    <property type="match status" value="1"/>
</dbReference>
<proteinExistence type="predicted"/>
<dbReference type="Pfam" id="PF13641">
    <property type="entry name" value="Glyco_tranf_2_3"/>
    <property type="match status" value="1"/>
</dbReference>
<evidence type="ECO:0000313" key="3">
    <source>
        <dbReference type="EMBL" id="SDI27802.1"/>
    </source>
</evidence>
<name>A0A1G8J9P0_9MICC</name>
<feature type="transmembrane region" description="Helical" evidence="2">
    <location>
        <begin position="455"/>
        <end position="475"/>
    </location>
</feature>
<feature type="transmembrane region" description="Helical" evidence="2">
    <location>
        <begin position="319"/>
        <end position="343"/>
    </location>
</feature>
<feature type="transmembrane region" description="Helical" evidence="2">
    <location>
        <begin position="730"/>
        <end position="752"/>
    </location>
</feature>
<reference evidence="3 4" key="1">
    <citation type="submission" date="2016-10" db="EMBL/GenBank/DDBJ databases">
        <authorList>
            <person name="de Groot N.N."/>
        </authorList>
    </citation>
    <scope>NUCLEOTIDE SEQUENCE [LARGE SCALE GENOMIC DNA]</scope>
    <source>
        <strain evidence="3 4">NP_1H</strain>
    </source>
</reference>